<dbReference type="Proteomes" id="UP001620645">
    <property type="component" value="Unassembled WGS sequence"/>
</dbReference>
<evidence type="ECO:0000256" key="3">
    <source>
        <dbReference type="ARBA" id="ARBA00026121"/>
    </source>
</evidence>
<sequence>MAPQPRTMAPTAEREVWTKSQPIRSGEQWRSKEKRSAKGRQRVVVVDDLTKLGNVLKECPTTLKHVNEKEVEEARTKAKSVGVQLHSFDQLVGTEKDGEKTAQETEDHPPKPNDTYIVCYTNGTTGTPKGVLLSHTNVLSNFAALSLLLERFMPEPMDSHGSIISYLPLSHMFEQCAHWIALSFGFRIGYFSGDIAQSL</sequence>
<name>A0ABD2JFC6_HETSC</name>
<dbReference type="Gene3D" id="3.40.50.12780">
    <property type="entry name" value="N-terminal domain of ligase-like"/>
    <property type="match status" value="1"/>
</dbReference>
<evidence type="ECO:0000259" key="5">
    <source>
        <dbReference type="Pfam" id="PF00501"/>
    </source>
</evidence>
<keyword evidence="2" id="KW-0443">Lipid metabolism</keyword>
<proteinExistence type="predicted"/>
<protein>
    <recommendedName>
        <fullName evidence="3">long-chain-fatty-acid--CoA ligase</fullName>
        <ecNumber evidence="3">6.2.1.3</ecNumber>
    </recommendedName>
</protein>
<reference evidence="6 7" key="1">
    <citation type="submission" date="2024-10" db="EMBL/GenBank/DDBJ databases">
        <authorList>
            <person name="Kim D."/>
        </authorList>
    </citation>
    <scope>NUCLEOTIDE SEQUENCE [LARGE SCALE GENOMIC DNA]</scope>
    <source>
        <strain evidence="6">Taebaek</strain>
    </source>
</reference>
<gene>
    <name evidence="6" type="ORF">niasHS_007043</name>
</gene>
<feature type="region of interest" description="Disordered" evidence="4">
    <location>
        <begin position="1"/>
        <end position="40"/>
    </location>
</feature>
<dbReference type="EMBL" id="JBICCN010000145">
    <property type="protein sequence ID" value="KAL3089321.1"/>
    <property type="molecule type" value="Genomic_DNA"/>
</dbReference>
<feature type="compositionally biased region" description="Basic and acidic residues" evidence="4">
    <location>
        <begin position="94"/>
        <end position="111"/>
    </location>
</feature>
<dbReference type="Pfam" id="PF00501">
    <property type="entry name" value="AMP-binding"/>
    <property type="match status" value="1"/>
</dbReference>
<dbReference type="PANTHER" id="PTHR43272:SF43">
    <property type="entry name" value="LONG-CHAIN-FATTY-ACID--COA LIGASE"/>
    <property type="match status" value="1"/>
</dbReference>
<evidence type="ECO:0000313" key="6">
    <source>
        <dbReference type="EMBL" id="KAL3089321.1"/>
    </source>
</evidence>
<comment type="caution">
    <text evidence="6">The sequence shown here is derived from an EMBL/GenBank/DDBJ whole genome shotgun (WGS) entry which is preliminary data.</text>
</comment>
<dbReference type="GO" id="GO:0004467">
    <property type="term" value="F:long-chain fatty acid-CoA ligase activity"/>
    <property type="evidence" value="ECO:0007669"/>
    <property type="project" value="UniProtKB-EC"/>
</dbReference>
<accession>A0ABD2JFC6</accession>
<evidence type="ECO:0000313" key="7">
    <source>
        <dbReference type="Proteomes" id="UP001620645"/>
    </source>
</evidence>
<dbReference type="InterPro" id="IPR000873">
    <property type="entry name" value="AMP-dep_synth/lig_dom"/>
</dbReference>
<feature type="domain" description="AMP-dependent synthetase/ligase" evidence="5">
    <location>
        <begin position="66"/>
        <end position="195"/>
    </location>
</feature>
<dbReference type="AlphaFoldDB" id="A0ABD2JFC6"/>
<keyword evidence="7" id="KW-1185">Reference proteome</keyword>
<evidence type="ECO:0000256" key="4">
    <source>
        <dbReference type="SAM" id="MobiDB-lite"/>
    </source>
</evidence>
<keyword evidence="1" id="KW-0436">Ligase</keyword>
<dbReference type="PANTHER" id="PTHR43272">
    <property type="entry name" value="LONG-CHAIN-FATTY-ACID--COA LIGASE"/>
    <property type="match status" value="1"/>
</dbReference>
<evidence type="ECO:0000256" key="1">
    <source>
        <dbReference type="ARBA" id="ARBA00022598"/>
    </source>
</evidence>
<keyword evidence="2" id="KW-0276">Fatty acid metabolism</keyword>
<evidence type="ECO:0000256" key="2">
    <source>
        <dbReference type="ARBA" id="ARBA00022832"/>
    </source>
</evidence>
<dbReference type="EC" id="6.2.1.3" evidence="3"/>
<organism evidence="6 7">
    <name type="scientific">Heterodera schachtii</name>
    <name type="common">Sugarbeet cyst nematode worm</name>
    <name type="synonym">Tylenchus schachtii</name>
    <dbReference type="NCBI Taxonomy" id="97005"/>
    <lineage>
        <taxon>Eukaryota</taxon>
        <taxon>Metazoa</taxon>
        <taxon>Ecdysozoa</taxon>
        <taxon>Nematoda</taxon>
        <taxon>Chromadorea</taxon>
        <taxon>Rhabditida</taxon>
        <taxon>Tylenchina</taxon>
        <taxon>Tylenchomorpha</taxon>
        <taxon>Tylenchoidea</taxon>
        <taxon>Heteroderidae</taxon>
        <taxon>Heteroderinae</taxon>
        <taxon>Heterodera</taxon>
    </lineage>
</organism>
<dbReference type="SUPFAM" id="SSF56801">
    <property type="entry name" value="Acetyl-CoA synthetase-like"/>
    <property type="match status" value="1"/>
</dbReference>
<feature type="region of interest" description="Disordered" evidence="4">
    <location>
        <begin position="92"/>
        <end position="113"/>
    </location>
</feature>
<dbReference type="InterPro" id="IPR042099">
    <property type="entry name" value="ANL_N_sf"/>
</dbReference>
<feature type="compositionally biased region" description="Basic and acidic residues" evidence="4">
    <location>
        <begin position="27"/>
        <end position="36"/>
    </location>
</feature>